<keyword evidence="3" id="KW-0687">Ribonucleoprotein</keyword>
<evidence type="ECO:0000256" key="2">
    <source>
        <dbReference type="ARBA" id="ARBA00022980"/>
    </source>
</evidence>
<feature type="region of interest" description="Disordered" evidence="4">
    <location>
        <begin position="158"/>
        <end position="177"/>
    </location>
</feature>
<protein>
    <submittedName>
        <fullName evidence="6">Uncharacterized protein</fullName>
    </submittedName>
</protein>
<keyword evidence="5" id="KW-0732">Signal</keyword>
<proteinExistence type="inferred from homology"/>
<evidence type="ECO:0000313" key="7">
    <source>
        <dbReference type="Proteomes" id="UP000000763"/>
    </source>
</evidence>
<feature type="compositionally biased region" description="Basic and acidic residues" evidence="4">
    <location>
        <begin position="275"/>
        <end position="289"/>
    </location>
</feature>
<organism evidence="6 7">
    <name type="scientific">Oryza sativa subsp. japonica</name>
    <name type="common">Rice</name>
    <dbReference type="NCBI Taxonomy" id="39947"/>
    <lineage>
        <taxon>Eukaryota</taxon>
        <taxon>Viridiplantae</taxon>
        <taxon>Streptophyta</taxon>
        <taxon>Embryophyta</taxon>
        <taxon>Tracheophyta</taxon>
        <taxon>Spermatophyta</taxon>
        <taxon>Magnoliopsida</taxon>
        <taxon>Liliopsida</taxon>
        <taxon>Poales</taxon>
        <taxon>Poaceae</taxon>
        <taxon>BOP clade</taxon>
        <taxon>Oryzoideae</taxon>
        <taxon>Oryzeae</taxon>
        <taxon>Oryzinae</taxon>
        <taxon>Oryza</taxon>
        <taxon>Oryza sativa</taxon>
    </lineage>
</organism>
<dbReference type="PANTHER" id="PTHR12899:SF7">
    <property type="entry name" value="EXPRESSED PROTEIN"/>
    <property type="match status" value="1"/>
</dbReference>
<dbReference type="Proteomes" id="UP000000763">
    <property type="component" value="Chromosome 10"/>
</dbReference>
<feature type="region of interest" description="Disordered" evidence="4">
    <location>
        <begin position="262"/>
        <end position="294"/>
    </location>
</feature>
<dbReference type="AlphaFoldDB" id="Q8W357"/>
<dbReference type="EMBL" id="AC087182">
    <property type="protein sequence ID" value="AAL59046.1"/>
    <property type="molecule type" value="Genomic_DNA"/>
</dbReference>
<accession>Q8W357</accession>
<evidence type="ECO:0000256" key="3">
    <source>
        <dbReference type="ARBA" id="ARBA00023274"/>
    </source>
</evidence>
<dbReference type="GO" id="GO:0006412">
    <property type="term" value="P:translation"/>
    <property type="evidence" value="ECO:0007669"/>
    <property type="project" value="InterPro"/>
</dbReference>
<name>Q8W357_ORYSJ</name>
<dbReference type="GO" id="GO:0005840">
    <property type="term" value="C:ribosome"/>
    <property type="evidence" value="ECO:0007669"/>
    <property type="project" value="UniProtKB-KW"/>
</dbReference>
<reference evidence="7" key="1">
    <citation type="journal article" date="2005" name="Nature">
        <title>The map-based sequence of the rice genome.</title>
        <authorList>
            <consortium name="International rice genome sequencing project (IRGSP)"/>
            <person name="Matsumoto T."/>
            <person name="Wu J."/>
            <person name="Kanamori H."/>
            <person name="Katayose Y."/>
            <person name="Fujisawa M."/>
            <person name="Namiki N."/>
            <person name="Mizuno H."/>
            <person name="Yamamoto K."/>
            <person name="Antonio B.A."/>
            <person name="Baba T."/>
            <person name="Sakata K."/>
            <person name="Nagamura Y."/>
            <person name="Aoki H."/>
            <person name="Arikawa K."/>
            <person name="Arita K."/>
            <person name="Bito T."/>
            <person name="Chiden Y."/>
            <person name="Fujitsuka N."/>
            <person name="Fukunaka R."/>
            <person name="Hamada M."/>
            <person name="Harada C."/>
            <person name="Hayashi A."/>
            <person name="Hijishita S."/>
            <person name="Honda M."/>
            <person name="Hosokawa S."/>
            <person name="Ichikawa Y."/>
            <person name="Idonuma A."/>
            <person name="Iijima M."/>
            <person name="Ikeda M."/>
            <person name="Ikeno M."/>
            <person name="Ito K."/>
            <person name="Ito S."/>
            <person name="Ito T."/>
            <person name="Ito Y."/>
            <person name="Ito Y."/>
            <person name="Iwabuchi A."/>
            <person name="Kamiya K."/>
            <person name="Karasawa W."/>
            <person name="Kurita K."/>
            <person name="Katagiri S."/>
            <person name="Kikuta A."/>
            <person name="Kobayashi H."/>
            <person name="Kobayashi N."/>
            <person name="Machita K."/>
            <person name="Maehara T."/>
            <person name="Masukawa M."/>
            <person name="Mizubayashi T."/>
            <person name="Mukai Y."/>
            <person name="Nagasaki H."/>
            <person name="Nagata Y."/>
            <person name="Naito S."/>
            <person name="Nakashima M."/>
            <person name="Nakama Y."/>
            <person name="Nakamichi Y."/>
            <person name="Nakamura M."/>
            <person name="Meguro A."/>
            <person name="Negishi M."/>
            <person name="Ohta I."/>
            <person name="Ohta T."/>
            <person name="Okamoto M."/>
            <person name="Ono N."/>
            <person name="Saji S."/>
            <person name="Sakaguchi M."/>
            <person name="Sakai K."/>
            <person name="Shibata M."/>
            <person name="Shimokawa T."/>
            <person name="Song J."/>
            <person name="Takazaki Y."/>
            <person name="Terasawa K."/>
            <person name="Tsugane M."/>
            <person name="Tsuji K."/>
            <person name="Ueda S."/>
            <person name="Waki K."/>
            <person name="Yamagata H."/>
            <person name="Yamamoto M."/>
            <person name="Yamamoto S."/>
            <person name="Yamane H."/>
            <person name="Yoshiki S."/>
            <person name="Yoshihara R."/>
            <person name="Yukawa K."/>
            <person name="Zhong H."/>
            <person name="Yano M."/>
            <person name="Yuan Q."/>
            <person name="Ouyang S."/>
            <person name="Liu J."/>
            <person name="Jones K.M."/>
            <person name="Gansberger K."/>
            <person name="Moffat K."/>
            <person name="Hill J."/>
            <person name="Bera J."/>
            <person name="Fadrosh D."/>
            <person name="Jin S."/>
            <person name="Johri S."/>
            <person name="Kim M."/>
            <person name="Overton L."/>
            <person name="Reardon M."/>
            <person name="Tsitrin T."/>
            <person name="Vuong H."/>
            <person name="Weaver B."/>
            <person name="Ciecko A."/>
            <person name="Tallon L."/>
            <person name="Jackson J."/>
            <person name="Pai G."/>
            <person name="Aken S.V."/>
            <person name="Utterback T."/>
            <person name="Reidmuller S."/>
            <person name="Feldblyum T."/>
            <person name="Hsiao J."/>
            <person name="Zismann V."/>
            <person name="Iobst S."/>
            <person name="de Vazeille A.R."/>
            <person name="Buell C.R."/>
            <person name="Ying K."/>
            <person name="Li Y."/>
            <person name="Lu T."/>
            <person name="Huang Y."/>
            <person name="Zhao Q."/>
            <person name="Feng Q."/>
            <person name="Zhang L."/>
            <person name="Zhu J."/>
            <person name="Weng Q."/>
            <person name="Mu J."/>
            <person name="Lu Y."/>
            <person name="Fan D."/>
            <person name="Liu Y."/>
            <person name="Guan J."/>
            <person name="Zhang Y."/>
            <person name="Yu S."/>
            <person name="Liu X."/>
            <person name="Zhang Y."/>
            <person name="Hong G."/>
            <person name="Han B."/>
            <person name="Choisne N."/>
            <person name="Demange N."/>
            <person name="Orjeda G."/>
            <person name="Samain S."/>
            <person name="Cattolico L."/>
            <person name="Pelletier E."/>
            <person name="Couloux A."/>
            <person name="Segurens B."/>
            <person name="Wincker P."/>
            <person name="D'Hont A."/>
            <person name="Scarpelli C."/>
            <person name="Weissenbach J."/>
            <person name="Salanoubat M."/>
            <person name="Quetier F."/>
            <person name="Yu Y."/>
            <person name="Kim H.R."/>
            <person name="Rambo T."/>
            <person name="Currie J."/>
            <person name="Collura K."/>
            <person name="Luo M."/>
            <person name="Yang T."/>
            <person name="Ammiraju J.S.S."/>
            <person name="Engler F."/>
            <person name="Soderlund C."/>
            <person name="Wing R.A."/>
            <person name="Palmer L.E."/>
            <person name="de la Bastide M."/>
            <person name="Spiegel L."/>
            <person name="Nascimento L."/>
            <person name="Zutavern T."/>
            <person name="O'Shaughnessy A."/>
            <person name="Dike S."/>
            <person name="Dedhia N."/>
            <person name="Preston R."/>
            <person name="Balija V."/>
            <person name="McCombie W.R."/>
            <person name="Chow T."/>
            <person name="Chen H."/>
            <person name="Chung M."/>
            <person name="Chen C."/>
            <person name="Shaw J."/>
            <person name="Wu H."/>
            <person name="Hsiao K."/>
            <person name="Chao Y."/>
            <person name="Chu M."/>
            <person name="Cheng C."/>
            <person name="Hour A."/>
            <person name="Lee P."/>
            <person name="Lin S."/>
            <person name="Lin Y."/>
            <person name="Liou J."/>
            <person name="Liu S."/>
            <person name="Hsing Y."/>
            <person name="Raghuvanshi S."/>
            <person name="Mohanty A."/>
            <person name="Bharti A.K."/>
            <person name="Gaur A."/>
            <person name="Gupta V."/>
            <person name="Kumar D."/>
            <person name="Ravi V."/>
            <person name="Vij S."/>
            <person name="Kapur A."/>
            <person name="Khurana P."/>
            <person name="Khurana P."/>
            <person name="Khurana J.P."/>
            <person name="Tyagi A.K."/>
            <person name="Gaikwad K."/>
            <person name="Singh A."/>
            <person name="Dalal V."/>
            <person name="Srivastava S."/>
            <person name="Dixit A."/>
            <person name="Pal A.K."/>
            <person name="Ghazi I.A."/>
            <person name="Yadav M."/>
            <person name="Pandit A."/>
            <person name="Bhargava A."/>
            <person name="Sureshbabu K."/>
            <person name="Batra K."/>
            <person name="Sharma T.R."/>
            <person name="Mohapatra T."/>
            <person name="Singh N.K."/>
            <person name="Messing J."/>
            <person name="Nelson A.B."/>
            <person name="Fuks G."/>
            <person name="Kavchok S."/>
            <person name="Keizer G."/>
            <person name="Linton E."/>
            <person name="Llaca V."/>
            <person name="Song R."/>
            <person name="Tanyolac B."/>
            <person name="Young S."/>
            <person name="Ho-Il K."/>
            <person name="Hahn J.H."/>
            <person name="Sangsakoo G."/>
            <person name="Vanavichit A."/>
            <person name="de Mattos Luiz.A.T."/>
            <person name="Zimmer P.D."/>
            <person name="Malone G."/>
            <person name="Dellagostin O."/>
            <person name="de Oliveira A.C."/>
            <person name="Bevan M."/>
            <person name="Bancroft I."/>
            <person name="Minx P."/>
            <person name="Cordum H."/>
            <person name="Wilson R."/>
            <person name="Cheng Z."/>
            <person name="Jin W."/>
            <person name="Jiang J."/>
            <person name="Leong S.A."/>
            <person name="Iwama H."/>
            <person name="Gojobori T."/>
            <person name="Itoh T."/>
            <person name="Niimura Y."/>
            <person name="Fujii Y."/>
            <person name="Habara T."/>
            <person name="Sakai H."/>
            <person name="Sato Y."/>
            <person name="Wilson G."/>
            <person name="Kumar K."/>
            <person name="McCouch S."/>
            <person name="Juretic N."/>
            <person name="Hoen D."/>
            <person name="Wright S."/>
            <person name="Bruskiewich R."/>
            <person name="Bureau T."/>
            <person name="Miyao A."/>
            <person name="Hirochika H."/>
            <person name="Nishikawa T."/>
            <person name="Kadowaki K."/>
            <person name="Sugiura M."/>
            <person name="Burr B."/>
            <person name="Sasaki T."/>
        </authorList>
    </citation>
    <scope>NUCLEOTIDE SEQUENCE [LARGE SCALE GENOMIC DNA]</scope>
    <source>
        <strain evidence="7">cv. Nipponbare</strain>
    </source>
</reference>
<keyword evidence="2" id="KW-0689">Ribosomal protein</keyword>
<evidence type="ECO:0000313" key="6">
    <source>
        <dbReference type="EMBL" id="AAL59046.1"/>
    </source>
</evidence>
<sequence length="430" mass="48317">MREAKWTYLFLVWVSPTATTTEPSRLDQAQHRHSVSPAPLCRPAADVRRGAAASLRRRGLDRAIDSLRLAGAVALAVWPAEAWPPSTRGRRGTTTRAARQARLHASRLPPSRFTGQQHVVLGRGSPPLFLRPSQPGGPESGEPVGARAEEKVRPWGISDRGHKALPSAPPRHSTGQIQMPQTFHCSNANPLGNRFQIDVVDSDLWPASFDLSMDHAPKTGCPDDFQEHEDGEMHDSEDEIDDMRHRKKLFYKLDRGSKEFEENNVSLRHRRKREKGNVKNPKESKKVDPDESASVKLPKLKTKYTVREEDVVEAKRDRVPTFNQMTDPYHHPFCLDIHVTKGSVRACFVHRVSSRVVTVAHSISKDMKFDVGSRKECTGYAAFSISLMAKLFIRMTPTRNAQNIQGHVGAQESAEANNNLAKRCKRCYCY</sequence>
<dbReference type="GO" id="GO:0003735">
    <property type="term" value="F:structural constituent of ribosome"/>
    <property type="evidence" value="ECO:0007669"/>
    <property type="project" value="InterPro"/>
</dbReference>
<feature type="chain" id="PRO_5004315320" evidence="5">
    <location>
        <begin position="20"/>
        <end position="430"/>
    </location>
</feature>
<comment type="similarity">
    <text evidence="1">Belongs to the universal ribosomal protein uL18 family.</text>
</comment>
<evidence type="ECO:0000256" key="4">
    <source>
        <dbReference type="SAM" id="MobiDB-lite"/>
    </source>
</evidence>
<dbReference type="InterPro" id="IPR005484">
    <property type="entry name" value="Ribosomal_uL18_bac/plant/anim"/>
</dbReference>
<evidence type="ECO:0000256" key="1">
    <source>
        <dbReference type="ARBA" id="ARBA00007116"/>
    </source>
</evidence>
<evidence type="ECO:0000256" key="5">
    <source>
        <dbReference type="SAM" id="SignalP"/>
    </source>
</evidence>
<dbReference type="PANTHER" id="PTHR12899">
    <property type="entry name" value="39S RIBOSOMAL PROTEIN L18, MITOCHONDRIAL"/>
    <property type="match status" value="1"/>
</dbReference>
<feature type="signal peptide" evidence="5">
    <location>
        <begin position="1"/>
        <end position="19"/>
    </location>
</feature>
<dbReference type="GO" id="GO:1990904">
    <property type="term" value="C:ribonucleoprotein complex"/>
    <property type="evidence" value="ECO:0007669"/>
    <property type="project" value="UniProtKB-KW"/>
</dbReference>
<gene>
    <name evidence="6" type="primary">OSJNBa0029C15.30</name>
</gene>
<reference evidence="7" key="2">
    <citation type="journal article" date="2008" name="Nucleic Acids Res.">
        <title>The rice annotation project database (RAP-DB): 2008 update.</title>
        <authorList>
            <consortium name="The rice annotation project (RAP)"/>
        </authorList>
    </citation>
    <scope>GENOME REANNOTATION</scope>
    <source>
        <strain evidence="7">cv. Nipponbare</strain>
    </source>
</reference>